<feature type="compositionally biased region" description="Basic residues" evidence="1">
    <location>
        <begin position="307"/>
        <end position="316"/>
    </location>
</feature>
<dbReference type="AlphaFoldDB" id="A0A0C9SRU2"/>
<dbReference type="Proteomes" id="UP000053263">
    <property type="component" value="Unassembled WGS sequence"/>
</dbReference>
<reference evidence="2 3" key="1">
    <citation type="submission" date="2014-06" db="EMBL/GenBank/DDBJ databases">
        <title>Evolutionary Origins and Diversification of the Mycorrhizal Mutualists.</title>
        <authorList>
            <consortium name="DOE Joint Genome Institute"/>
            <consortium name="Mycorrhizal Genomics Consortium"/>
            <person name="Kohler A."/>
            <person name="Kuo A."/>
            <person name="Nagy L.G."/>
            <person name="Floudas D."/>
            <person name="Copeland A."/>
            <person name="Barry K.W."/>
            <person name="Cichocki N."/>
            <person name="Veneault-Fourrey C."/>
            <person name="LaButti K."/>
            <person name="Lindquist E.A."/>
            <person name="Lipzen A."/>
            <person name="Lundell T."/>
            <person name="Morin E."/>
            <person name="Murat C."/>
            <person name="Riley R."/>
            <person name="Ohm R."/>
            <person name="Sun H."/>
            <person name="Tunlid A."/>
            <person name="Henrissat B."/>
            <person name="Grigoriev I.V."/>
            <person name="Hibbett D.S."/>
            <person name="Martin F."/>
        </authorList>
    </citation>
    <scope>NUCLEOTIDE SEQUENCE [LARGE SCALE GENOMIC DNA]</scope>
    <source>
        <strain evidence="2 3">FD-325 SS-3</strain>
    </source>
</reference>
<organism evidence="2 3">
    <name type="scientific">Plicaturopsis crispa FD-325 SS-3</name>
    <dbReference type="NCBI Taxonomy" id="944288"/>
    <lineage>
        <taxon>Eukaryota</taxon>
        <taxon>Fungi</taxon>
        <taxon>Dikarya</taxon>
        <taxon>Basidiomycota</taxon>
        <taxon>Agaricomycotina</taxon>
        <taxon>Agaricomycetes</taxon>
        <taxon>Agaricomycetidae</taxon>
        <taxon>Amylocorticiales</taxon>
        <taxon>Amylocorticiaceae</taxon>
        <taxon>Plicatura</taxon>
        <taxon>Plicaturopsis crispa</taxon>
    </lineage>
</organism>
<evidence type="ECO:0000313" key="2">
    <source>
        <dbReference type="EMBL" id="KII85052.1"/>
    </source>
</evidence>
<dbReference type="EMBL" id="KN832568">
    <property type="protein sequence ID" value="KII85052.1"/>
    <property type="molecule type" value="Genomic_DNA"/>
</dbReference>
<gene>
    <name evidence="2" type="ORF">PLICRDRAFT_45162</name>
</gene>
<feature type="region of interest" description="Disordered" evidence="1">
    <location>
        <begin position="31"/>
        <end position="75"/>
    </location>
</feature>
<name>A0A0C9SRU2_PLICR</name>
<feature type="compositionally biased region" description="Polar residues" evidence="1">
    <location>
        <begin position="60"/>
        <end position="69"/>
    </location>
</feature>
<keyword evidence="3" id="KW-1185">Reference proteome</keyword>
<feature type="compositionally biased region" description="Polar residues" evidence="1">
    <location>
        <begin position="278"/>
        <end position="288"/>
    </location>
</feature>
<dbReference type="HOGENOM" id="CLU_023462_0_0_1"/>
<feature type="region of interest" description="Disordered" evidence="1">
    <location>
        <begin position="362"/>
        <end position="412"/>
    </location>
</feature>
<feature type="region of interest" description="Disordered" evidence="1">
    <location>
        <begin position="264"/>
        <end position="316"/>
    </location>
</feature>
<dbReference type="OrthoDB" id="3269821at2759"/>
<proteinExistence type="predicted"/>
<accession>A0A0C9SRU2</accession>
<protein>
    <submittedName>
        <fullName evidence="2">Uncharacterized protein</fullName>
    </submittedName>
</protein>
<evidence type="ECO:0000256" key="1">
    <source>
        <dbReference type="SAM" id="MobiDB-lite"/>
    </source>
</evidence>
<feature type="compositionally biased region" description="Low complexity" evidence="1">
    <location>
        <begin position="377"/>
        <end position="410"/>
    </location>
</feature>
<sequence length="644" mass="71804">MALALHPMPPLDLFPSRLAYSKSEDSSVSSSEYFLAEPPKELPPTPVESSKRALPHPPRTNHNFSSNASDPRKSRTLSSFLPRVARLSGLYSALRQPRIVACLAQHLAWQDFHALTCTSRATRQVLHPPDVRDALLANYVPGYRYALRSRDMQHYQDIQIRLYDLDLLLISQRLALHRYPMHALACLSALFPSLEQEEMTRKLAGLAQAHSRMVLHMQSVVHSCSSPASHHEPDVDSLSSSSSSSHPALRELIFPAPLSYQSSIQGLADSPNKRPGTRTDSLVSTASQPLPRKESSPRPILDVNPSKRSRKSLNIPHRRISIFGAGGAHPKLPPPPPVVEPHALRIYSRGWRRTLHDSLSEDEVTKPLKRPHRRFASMNLSSSDSSISSPSPLSQDSMKGAPSSSAPHSVSPHDIEMATSRMRAPILRVFVPCTELSDITISACEEQLVEAGLWDHLSTGDIVCNFGFVPPSPEDNGSSDDEREQSRKKWLVFDGYNLIPFSPPEPPPLEDPFALPSPFYYTHISPPFVNPTYMLSLPPYDDVPQLTLANMPTKVRSPHSKCGYVVVKKHMWLAKIWRGQREQGFGEGFGEGWQGEWVLEGEGTREGRQALLDCLRGHADGPREWELVRDKSGGGRLWLKYLST</sequence>
<evidence type="ECO:0000313" key="3">
    <source>
        <dbReference type="Proteomes" id="UP000053263"/>
    </source>
</evidence>
<feature type="region of interest" description="Disordered" evidence="1">
    <location>
        <begin position="224"/>
        <end position="243"/>
    </location>
</feature>